<dbReference type="PANTHER" id="PTHR30053:SF14">
    <property type="entry name" value="TRANSLATION ELONGATION FACTOR KOW-LIKE DOMAIN-CONTAINING PROTEIN"/>
    <property type="match status" value="1"/>
</dbReference>
<evidence type="ECO:0000259" key="3">
    <source>
        <dbReference type="SMART" id="SM00841"/>
    </source>
</evidence>
<evidence type="ECO:0000259" key="4">
    <source>
        <dbReference type="SMART" id="SM01185"/>
    </source>
</evidence>
<dbReference type="InterPro" id="IPR013852">
    <property type="entry name" value="Transl_elong_P/YeiP_CS"/>
</dbReference>
<dbReference type="Pfam" id="PF08207">
    <property type="entry name" value="EFP_N"/>
    <property type="match status" value="1"/>
</dbReference>
<dbReference type="RefSeq" id="WP_071960135.1">
    <property type="nucleotide sequence ID" value="NZ_CP018024.1"/>
</dbReference>
<name>A0AAC9JCS2_9ALTE</name>
<dbReference type="NCBIfam" id="NF001810">
    <property type="entry name" value="PRK00529.1"/>
    <property type="match status" value="1"/>
</dbReference>
<evidence type="ECO:0000256" key="1">
    <source>
        <dbReference type="ARBA" id="ARBA00009479"/>
    </source>
</evidence>
<organism evidence="5 6">
    <name type="scientific">Alteromonas mediterranea</name>
    <dbReference type="NCBI Taxonomy" id="314275"/>
    <lineage>
        <taxon>Bacteria</taxon>
        <taxon>Pseudomonadati</taxon>
        <taxon>Pseudomonadota</taxon>
        <taxon>Gammaproteobacteria</taxon>
        <taxon>Alteromonadales</taxon>
        <taxon>Alteromonadaceae</taxon>
        <taxon>Alteromonas/Salinimonas group</taxon>
        <taxon>Alteromonas</taxon>
    </lineage>
</organism>
<dbReference type="InterPro" id="IPR001059">
    <property type="entry name" value="Transl_elong_P/YeiP_cen"/>
</dbReference>
<dbReference type="GO" id="GO:0005829">
    <property type="term" value="C:cytosol"/>
    <property type="evidence" value="ECO:0007669"/>
    <property type="project" value="UniProtKB-ARBA"/>
</dbReference>
<reference evidence="5 6" key="1">
    <citation type="submission" date="2016-11" db="EMBL/GenBank/DDBJ databases">
        <title>Networking in microbes: conjugative elements and plasmids in the genus Alteromonas.</title>
        <authorList>
            <person name="Lopez-Perez M."/>
            <person name="Ramon-Marco N."/>
            <person name="Rodriguez-Valera F."/>
        </authorList>
    </citation>
    <scope>NUCLEOTIDE SEQUENCE [LARGE SCALE GENOMIC DNA]</scope>
    <source>
        <strain evidence="5 6">CP48</strain>
    </source>
</reference>
<feature type="domain" description="Elongation factor P C-terminal" evidence="3">
    <location>
        <begin position="132"/>
        <end position="187"/>
    </location>
</feature>
<sequence length="191" mass="21529">MPKASEIKKNNTVVFDGKTCIVRDIERSVPQGRAGGSIYRMRMYDVVTGTKYDETFKDSDTLDMADLIRRPAMFSYIDGEEYVFMDKEDYTPYHLNKDSIENEALFINEDTDGIQVVIVSEVPVALDLPMSVELEVVETDPSIKGASATSRTKPATLSTGLVVQVPEYISTGEWIKVNTEERKFQSRADKH</sequence>
<dbReference type="InterPro" id="IPR011897">
    <property type="entry name" value="Transl_elong_p-like_YeiP"/>
</dbReference>
<dbReference type="InterPro" id="IPR015365">
    <property type="entry name" value="Elong-fact-P_C"/>
</dbReference>
<keyword evidence="5" id="KW-0251">Elongation factor</keyword>
<evidence type="ECO:0000313" key="6">
    <source>
        <dbReference type="Proteomes" id="UP000182101"/>
    </source>
</evidence>
<dbReference type="Pfam" id="PF09285">
    <property type="entry name" value="Elong-fact-P_C"/>
    <property type="match status" value="1"/>
</dbReference>
<keyword evidence="5" id="KW-0648">Protein biosynthesis</keyword>
<dbReference type="SUPFAM" id="SSF50249">
    <property type="entry name" value="Nucleic acid-binding proteins"/>
    <property type="match status" value="2"/>
</dbReference>
<dbReference type="InterPro" id="IPR012340">
    <property type="entry name" value="NA-bd_OB-fold"/>
</dbReference>
<dbReference type="Gene3D" id="2.30.30.30">
    <property type="match status" value="1"/>
</dbReference>
<dbReference type="Gene3D" id="2.40.50.140">
    <property type="entry name" value="Nucleic acid-binding proteins"/>
    <property type="match status" value="2"/>
</dbReference>
<dbReference type="NCBIfam" id="NF003392">
    <property type="entry name" value="PRK04542.1"/>
    <property type="match status" value="1"/>
</dbReference>
<dbReference type="CDD" id="cd05794">
    <property type="entry name" value="S1_EF-P_repeat_2"/>
    <property type="match status" value="1"/>
</dbReference>
<accession>A0AAC9JCS2</accession>
<dbReference type="GO" id="GO:0003746">
    <property type="term" value="F:translation elongation factor activity"/>
    <property type="evidence" value="ECO:0007669"/>
    <property type="project" value="UniProtKB-UniRule"/>
</dbReference>
<dbReference type="CDD" id="cd04470">
    <property type="entry name" value="S1_EF-P_repeat_1"/>
    <property type="match status" value="1"/>
</dbReference>
<dbReference type="SUPFAM" id="SSF50104">
    <property type="entry name" value="Translation proteins SH3-like domain"/>
    <property type="match status" value="1"/>
</dbReference>
<dbReference type="InterPro" id="IPR014722">
    <property type="entry name" value="Rib_uL2_dom2"/>
</dbReference>
<dbReference type="PIRSF" id="PIRSF005901">
    <property type="entry name" value="EF-P"/>
    <property type="match status" value="1"/>
</dbReference>
<dbReference type="SMART" id="SM00841">
    <property type="entry name" value="Elong-fact-P_C"/>
    <property type="match status" value="1"/>
</dbReference>
<dbReference type="NCBIfam" id="TIGR02178">
    <property type="entry name" value="yeiP"/>
    <property type="match status" value="1"/>
</dbReference>
<dbReference type="FunFam" id="2.40.50.140:FF:000004">
    <property type="entry name" value="Elongation factor P"/>
    <property type="match status" value="1"/>
</dbReference>
<evidence type="ECO:0000256" key="2">
    <source>
        <dbReference type="HAMAP-Rule" id="MF_00646"/>
    </source>
</evidence>
<dbReference type="HAMAP" id="MF_00646">
    <property type="entry name" value="EFP"/>
    <property type="match status" value="1"/>
</dbReference>
<dbReference type="AlphaFoldDB" id="A0AAC9JCS2"/>
<dbReference type="PROSITE" id="PS01275">
    <property type="entry name" value="EFP"/>
    <property type="match status" value="1"/>
</dbReference>
<dbReference type="InterPro" id="IPR020599">
    <property type="entry name" value="Transl_elong_fac_P/YeiP"/>
</dbReference>
<dbReference type="EMBL" id="CP018024">
    <property type="protein sequence ID" value="APD91330.1"/>
    <property type="molecule type" value="Genomic_DNA"/>
</dbReference>
<dbReference type="InterPro" id="IPR013185">
    <property type="entry name" value="Transl_elong_KOW-like"/>
</dbReference>
<dbReference type="GO" id="GO:0043043">
    <property type="term" value="P:peptide biosynthetic process"/>
    <property type="evidence" value="ECO:0007669"/>
    <property type="project" value="InterPro"/>
</dbReference>
<feature type="domain" description="Translation elongation factor P/YeiP central" evidence="4">
    <location>
        <begin position="69"/>
        <end position="124"/>
    </location>
</feature>
<dbReference type="PANTHER" id="PTHR30053">
    <property type="entry name" value="ELONGATION FACTOR P"/>
    <property type="match status" value="1"/>
</dbReference>
<protein>
    <recommendedName>
        <fullName evidence="2">Elongation factor P-like protein</fullName>
    </recommendedName>
</protein>
<gene>
    <name evidence="5" type="ORF">BM524_16810</name>
</gene>
<dbReference type="Pfam" id="PF01132">
    <property type="entry name" value="EFP"/>
    <property type="match status" value="1"/>
</dbReference>
<dbReference type="Proteomes" id="UP000182101">
    <property type="component" value="Chromosome"/>
</dbReference>
<dbReference type="SMART" id="SM01185">
    <property type="entry name" value="EFP"/>
    <property type="match status" value="1"/>
</dbReference>
<proteinExistence type="inferred from homology"/>
<dbReference type="InterPro" id="IPR008991">
    <property type="entry name" value="Translation_prot_SH3-like_sf"/>
</dbReference>
<evidence type="ECO:0000313" key="5">
    <source>
        <dbReference type="EMBL" id="APD91330.1"/>
    </source>
</evidence>
<comment type="similarity">
    <text evidence="1 2">Belongs to the elongation factor P family.</text>
</comment>